<name>A0AC55D738_ECHTE</name>
<sequence>MMRDPGLGLSPWLLGVLWLPVMVSGPSLPHVEQFQVVWSQRLATPRARRALPSHWSPYPESVSYLLGGGGHNFTLHLRKNRELLSARYTETYTAANGSEVVEHLGRQDHCLYQGHVEGHQSSVASISTCEGLRGFFRASRAVHLIEPLDGVEEGQHALYQWQHLKDKLGTCGVSNAKLERILGPRIAAAYRPRNRPPSSKPRHVEMYVVTDSLESQLYPDQQVLRRRVMEVVNHVDKLYQPLNFRVGLVGLQMWSSDKILVSSNPQVTLDNFQAWRTNHLVSLHTHDNAQLITGIDFDGITLGLANVASMCTRTLSAGVNQDHNKSPLGVASTIAHEMGHNLAMDHDDNVDNCYCPVPRVDGGCVMAASLGQKFPTLFSECSRMALQSFVETPQTACVLGELDTSRLVSDPVCGNKLLERGEQCDCGSPQECQNRCCNATTCLIAKGAKCARGACCDQCKVKPAGVLCRSAKDTCDLAEHCDGQRPECPEDDFQENGSPCPGGYCYNGLCPTLRSACSQLWGTGAQEAADVCFTFEVSINCQALPGQAKRCGVLFCRGGQKPTVRTSCILSPSSGPCQALLMEDHKAYETVPVGTKCGQGKVCWKGSCQDLQVYRAENCSAKCNGHGVCNHKNKCHCQPGWVPPKCMKPKSGVHTAVSASGGLSSGAVVGMVILLLALLLLGAAFVYYLMHKNAAPKAPLAHSNPGFHQGGRIAASKAPVGHVNTNLHQGSGGTAAPKAPVGHVNTGFHQGSGGTAAPKAPTGHVNTSLHQGSGGGGGSGSRSAAPKVPMGYLNTSLHQGGGSGGGSGSRSAAPKVPMGYLNTSLHQGGGSGGGSGSRSAAPKVPMGYLNTSLHQGGGGGNSDGAVLGKKQGAEGPAKGASTPQASRASAPTGTPKQPPPLPSAAASSQPFPVPVCSGSEPEQQLRPDPPVKPLAKQKPRQVSRPPVAPPTPPAKPGAGGSAPSRPDRPAAVPAAPPTKPGPGKPQPPARRLA</sequence>
<organism evidence="1 2">
    <name type="scientific">Echinops telfairi</name>
    <name type="common">Lesser hedgehog tenrec</name>
    <dbReference type="NCBI Taxonomy" id="9371"/>
    <lineage>
        <taxon>Eukaryota</taxon>
        <taxon>Metazoa</taxon>
        <taxon>Chordata</taxon>
        <taxon>Craniata</taxon>
        <taxon>Vertebrata</taxon>
        <taxon>Euteleostomi</taxon>
        <taxon>Mammalia</taxon>
        <taxon>Eutheria</taxon>
        <taxon>Afrotheria</taxon>
        <taxon>Tenrecidae</taxon>
        <taxon>Tenrecinae</taxon>
        <taxon>Echinops</taxon>
    </lineage>
</organism>
<evidence type="ECO:0000313" key="1">
    <source>
        <dbReference type="Proteomes" id="UP000694863"/>
    </source>
</evidence>
<keyword evidence="2" id="KW-0378">Hydrolase</keyword>
<proteinExistence type="predicted"/>
<gene>
    <name evidence="2" type="primary">ADAM8</name>
</gene>
<dbReference type="RefSeq" id="XP_045147566.1">
    <property type="nucleotide sequence ID" value="XM_045291631.1"/>
</dbReference>
<evidence type="ECO:0000313" key="2">
    <source>
        <dbReference type="RefSeq" id="XP_045147566.1"/>
    </source>
</evidence>
<keyword evidence="2" id="KW-0482">Metalloprotease</keyword>
<dbReference type="Proteomes" id="UP000694863">
    <property type="component" value="Unplaced"/>
</dbReference>
<protein>
    <submittedName>
        <fullName evidence="2">Disintegrin and metalloproteinase domain-containing protein 8</fullName>
    </submittedName>
</protein>
<reference evidence="2" key="1">
    <citation type="submission" date="2025-08" db="UniProtKB">
        <authorList>
            <consortium name="RefSeq"/>
        </authorList>
    </citation>
    <scope>IDENTIFICATION</scope>
</reference>
<keyword evidence="1" id="KW-1185">Reference proteome</keyword>
<accession>A0AC55D738</accession>
<keyword evidence="2" id="KW-0645">Protease</keyword>